<dbReference type="EMBL" id="CP159925">
    <property type="protein sequence ID" value="XCO74035.1"/>
    <property type="molecule type" value="Genomic_DNA"/>
</dbReference>
<evidence type="ECO:0000256" key="1">
    <source>
        <dbReference type="ARBA" id="ARBA00004651"/>
    </source>
</evidence>
<dbReference type="Pfam" id="PF21082">
    <property type="entry name" value="MS_channel_3rd"/>
    <property type="match status" value="1"/>
</dbReference>
<evidence type="ECO:0000313" key="11">
    <source>
        <dbReference type="EMBL" id="XCO74035.1"/>
    </source>
</evidence>
<dbReference type="GO" id="GO:0005886">
    <property type="term" value="C:plasma membrane"/>
    <property type="evidence" value="ECO:0007669"/>
    <property type="project" value="UniProtKB-SubCell"/>
</dbReference>
<dbReference type="Gene3D" id="2.30.30.60">
    <property type="match status" value="1"/>
</dbReference>
<feature type="domain" description="Mechanosensitive ion channel MscS" evidence="8">
    <location>
        <begin position="121"/>
        <end position="187"/>
    </location>
</feature>
<evidence type="ECO:0000256" key="5">
    <source>
        <dbReference type="ARBA" id="ARBA00022989"/>
    </source>
</evidence>
<dbReference type="RefSeq" id="WP_064749551.1">
    <property type="nucleotide sequence ID" value="NZ_CP159925.1"/>
</dbReference>
<dbReference type="Pfam" id="PF00924">
    <property type="entry name" value="MS_channel_2nd"/>
    <property type="match status" value="1"/>
</dbReference>
<dbReference type="InterPro" id="IPR006686">
    <property type="entry name" value="MscS_channel_CS"/>
</dbReference>
<dbReference type="InterPro" id="IPR023408">
    <property type="entry name" value="MscS_beta-dom_sf"/>
</dbReference>
<dbReference type="PROSITE" id="PS01246">
    <property type="entry name" value="UPF0003"/>
    <property type="match status" value="1"/>
</dbReference>
<dbReference type="PANTHER" id="PTHR30221:SF1">
    <property type="entry name" value="SMALL-CONDUCTANCE MECHANOSENSITIVE CHANNEL"/>
    <property type="match status" value="1"/>
</dbReference>
<evidence type="ECO:0000256" key="3">
    <source>
        <dbReference type="ARBA" id="ARBA00022475"/>
    </source>
</evidence>
<dbReference type="AlphaFoldDB" id="A0AAU8MPD0"/>
<dbReference type="InterPro" id="IPR010920">
    <property type="entry name" value="LSM_dom_sf"/>
</dbReference>
<keyword evidence="7" id="KW-0407">Ion channel</keyword>
<feature type="transmembrane region" description="Helical" evidence="7">
    <location>
        <begin position="100"/>
        <end position="119"/>
    </location>
</feature>
<comment type="subcellular location">
    <subcellularLocation>
        <location evidence="7">Cell inner membrane</location>
        <topology evidence="7">Multi-pass membrane protein</topology>
    </subcellularLocation>
    <subcellularLocation>
        <location evidence="1">Cell membrane</location>
        <topology evidence="1">Multi-pass membrane protein</topology>
    </subcellularLocation>
</comment>
<dbReference type="SUPFAM" id="SSF50182">
    <property type="entry name" value="Sm-like ribonucleoproteins"/>
    <property type="match status" value="1"/>
</dbReference>
<dbReference type="InterPro" id="IPR011066">
    <property type="entry name" value="MscS_channel_C_sf"/>
</dbReference>
<dbReference type="InterPro" id="IPR006685">
    <property type="entry name" value="MscS_channel_2nd"/>
</dbReference>
<feature type="domain" description="Mechanosensitive ion channel MscS C-terminal" evidence="9">
    <location>
        <begin position="194"/>
        <end position="275"/>
    </location>
</feature>
<evidence type="ECO:0000256" key="4">
    <source>
        <dbReference type="ARBA" id="ARBA00022692"/>
    </source>
</evidence>
<proteinExistence type="inferred from homology"/>
<name>A0AAU8MPD0_9GAMM</name>
<comment type="function">
    <text evidence="7">Mechanosensitive channel that participates in the regulation of osmotic pressure changes within the cell, opening in response to stretch forces in the membrane lipid bilayer, without the need for other proteins. Contributes to normal resistance to hypoosmotic shock. Forms an ion channel of 1.0 nanosiemens conductance with a slight preference for anions.</text>
</comment>
<keyword evidence="6 7" id="KW-0472">Membrane</keyword>
<dbReference type="SUPFAM" id="SSF82861">
    <property type="entry name" value="Mechanosensitive channel protein MscS (YggB), transmembrane region"/>
    <property type="match status" value="1"/>
</dbReference>
<dbReference type="Gene3D" id="3.30.70.100">
    <property type="match status" value="1"/>
</dbReference>
<accession>A0AAU8MPD0</accession>
<reference evidence="11" key="1">
    <citation type="submission" date="2024-06" db="EMBL/GenBank/DDBJ databases">
        <authorList>
            <person name="Li S."/>
        </authorList>
    </citation>
    <scope>NUCLEOTIDE SEQUENCE</scope>
    <source>
        <strain evidence="11">SR10</strain>
    </source>
</reference>
<feature type="domain" description="Mechanosensitive ion channel transmembrane helices 2/3" evidence="10">
    <location>
        <begin position="83"/>
        <end position="120"/>
    </location>
</feature>
<feature type="transmembrane region" description="Helical" evidence="7">
    <location>
        <begin position="36"/>
        <end position="54"/>
    </location>
</feature>
<gene>
    <name evidence="11" type="ORF">ABU614_16810</name>
</gene>
<evidence type="ECO:0000256" key="7">
    <source>
        <dbReference type="RuleBase" id="RU369025"/>
    </source>
</evidence>
<dbReference type="InterPro" id="IPR049142">
    <property type="entry name" value="MS_channel_1st"/>
</dbReference>
<dbReference type="Pfam" id="PF21088">
    <property type="entry name" value="MS_channel_1st"/>
    <property type="match status" value="1"/>
</dbReference>
<dbReference type="InterPro" id="IPR008910">
    <property type="entry name" value="MSC_TM_helix"/>
</dbReference>
<keyword evidence="5 7" id="KW-1133">Transmembrane helix</keyword>
<evidence type="ECO:0000256" key="2">
    <source>
        <dbReference type="ARBA" id="ARBA00008017"/>
    </source>
</evidence>
<comment type="subunit">
    <text evidence="7">Homoheptamer.</text>
</comment>
<dbReference type="InterPro" id="IPR049278">
    <property type="entry name" value="MS_channel_C"/>
</dbReference>
<keyword evidence="7" id="KW-0406">Ion transport</keyword>
<dbReference type="GO" id="GO:0008381">
    <property type="term" value="F:mechanosensitive monoatomic ion channel activity"/>
    <property type="evidence" value="ECO:0007669"/>
    <property type="project" value="InterPro"/>
</dbReference>
<protein>
    <recommendedName>
        <fullName evidence="7">Small-conductance mechanosensitive channel</fullName>
    </recommendedName>
</protein>
<dbReference type="SUPFAM" id="SSF82689">
    <property type="entry name" value="Mechanosensitive channel protein MscS (YggB), C-terminal domain"/>
    <property type="match status" value="1"/>
</dbReference>
<evidence type="ECO:0000259" key="8">
    <source>
        <dbReference type="Pfam" id="PF00924"/>
    </source>
</evidence>
<dbReference type="PANTHER" id="PTHR30221">
    <property type="entry name" value="SMALL-CONDUCTANCE MECHANOSENSITIVE CHANNEL"/>
    <property type="match status" value="1"/>
</dbReference>
<evidence type="ECO:0000256" key="6">
    <source>
        <dbReference type="ARBA" id="ARBA00023136"/>
    </source>
</evidence>
<sequence>MTEQDAVQALVPKSLLGLETSGFDLDKLLAWAQSKGLTLLSALAILLIGLWLAKRLSRALERVMTRANMEVTLRGFLRNIAYAAMVVVVGVATLQQIGVPMTSVLAVLGAAGLAIGLALKDSLSNIASGVMLIVLRPFRAGDHVQAAGVEGTVEQIRVFQTRLRTIDNRVIVLPNSLITTAAIINFTANPKRRIDLTVGVGYDDDLKTAKDTLLSLAKGHANVLQDPAPEVLVTALAESSVNLELRAWVKTANLVRTRSDLVEGIRNELIGKGLNIPYPQRDLHVYHHDADGRPLAELLTQSIADDGDVPAPAGKPKP</sequence>
<keyword evidence="3" id="KW-1003">Cell membrane</keyword>
<comment type="caution">
    <text evidence="7">Lacks conserved residue(s) required for the propagation of feature annotation.</text>
</comment>
<keyword evidence="4 7" id="KW-0812">Transmembrane</keyword>
<dbReference type="InterPro" id="IPR045275">
    <property type="entry name" value="MscS_archaea/bacteria_type"/>
</dbReference>
<keyword evidence="7" id="KW-0813">Transport</keyword>
<feature type="transmembrane region" description="Helical" evidence="7">
    <location>
        <begin position="75"/>
        <end position="94"/>
    </location>
</feature>
<organism evidence="11">
    <name type="scientific">Lysobacter firmicutimachus</name>
    <dbReference type="NCBI Taxonomy" id="1792846"/>
    <lineage>
        <taxon>Bacteria</taxon>
        <taxon>Pseudomonadati</taxon>
        <taxon>Pseudomonadota</taxon>
        <taxon>Gammaproteobacteria</taxon>
        <taxon>Lysobacterales</taxon>
        <taxon>Lysobacteraceae</taxon>
        <taxon>Lysobacter</taxon>
    </lineage>
</organism>
<keyword evidence="7" id="KW-0997">Cell inner membrane</keyword>
<dbReference type="Gene3D" id="1.10.287.1260">
    <property type="match status" value="1"/>
</dbReference>
<evidence type="ECO:0000259" key="10">
    <source>
        <dbReference type="Pfam" id="PF21088"/>
    </source>
</evidence>
<comment type="similarity">
    <text evidence="2 7">Belongs to the MscS (TC 1.A.23) family.</text>
</comment>
<dbReference type="Pfam" id="PF05552">
    <property type="entry name" value="MS_channel_1st_1"/>
    <property type="match status" value="1"/>
</dbReference>
<dbReference type="InterPro" id="IPR011014">
    <property type="entry name" value="MscS_channel_TM-2"/>
</dbReference>
<evidence type="ECO:0000259" key="9">
    <source>
        <dbReference type="Pfam" id="PF21082"/>
    </source>
</evidence>